<keyword evidence="3" id="KW-1185">Reference proteome</keyword>
<gene>
    <name evidence="2" type="ORF">H7A79_1045</name>
</gene>
<dbReference type="RefSeq" id="WP_187001327.1">
    <property type="nucleotide sequence ID" value="NZ_CP060414.2"/>
</dbReference>
<dbReference type="PROSITE" id="PS51257">
    <property type="entry name" value="PROKAR_LIPOPROTEIN"/>
    <property type="match status" value="1"/>
</dbReference>
<protein>
    <submittedName>
        <fullName evidence="2">Lipoprotein</fullName>
    </submittedName>
</protein>
<name>A0A7H1MF30_9NEIS</name>
<dbReference type="Proteomes" id="UP000516412">
    <property type="component" value="Chromosome"/>
</dbReference>
<proteinExistence type="predicted"/>
<keyword evidence="1" id="KW-0732">Signal</keyword>
<organism evidence="2 3">
    <name type="scientific">Neisseria musculi</name>
    <dbReference type="NCBI Taxonomy" id="1815583"/>
    <lineage>
        <taxon>Bacteria</taxon>
        <taxon>Pseudomonadati</taxon>
        <taxon>Pseudomonadota</taxon>
        <taxon>Betaproteobacteria</taxon>
        <taxon>Neisseriales</taxon>
        <taxon>Neisseriaceae</taxon>
        <taxon>Neisseria</taxon>
    </lineage>
</organism>
<evidence type="ECO:0000256" key="1">
    <source>
        <dbReference type="SAM" id="SignalP"/>
    </source>
</evidence>
<evidence type="ECO:0000313" key="2">
    <source>
        <dbReference type="EMBL" id="QNT60245.1"/>
    </source>
</evidence>
<accession>A0A7H1MF30</accession>
<sequence length="168" mass="19033">MKKYLVLLVAVAVAACSQSDTQTPQEEILKQEKQSTIPDHFYSLQDGQEYGYESAISQDQANAGQAASNIIMIRFAGEKDGKYQIYGKENQVYSVFECDKNCQFIKSMVFVDNQLIRKEMLKGGNDSVASFAFMDAINGKLEKSVEESKGKKYHIWFTEKGKQRTEIK</sequence>
<keyword evidence="2" id="KW-0449">Lipoprotein</keyword>
<evidence type="ECO:0000313" key="3">
    <source>
        <dbReference type="Proteomes" id="UP000516412"/>
    </source>
</evidence>
<dbReference type="AlphaFoldDB" id="A0A7H1MF30"/>
<dbReference type="EMBL" id="CP060414">
    <property type="protein sequence ID" value="QNT60245.1"/>
    <property type="molecule type" value="Genomic_DNA"/>
</dbReference>
<dbReference type="KEGG" id="nmus:H7A79_1045"/>
<feature type="signal peptide" evidence="1">
    <location>
        <begin position="1"/>
        <end position="19"/>
    </location>
</feature>
<feature type="chain" id="PRO_5028963402" evidence="1">
    <location>
        <begin position="20"/>
        <end position="168"/>
    </location>
</feature>
<reference evidence="2" key="1">
    <citation type="submission" date="2024-06" db="EMBL/GenBank/DDBJ databases">
        <title>Complete Genome Sequence of mouse commensal type strain Neisseria musculi.</title>
        <authorList>
            <person name="Thapa E."/>
            <person name="Aluvathingal J."/>
            <person name="Nadendla S."/>
            <person name="Mehta A."/>
            <person name="Tettelin H."/>
            <person name="Weyand N.J."/>
        </authorList>
    </citation>
    <scope>NUCLEOTIDE SEQUENCE</scope>
    <source>
        <strain evidence="2">NW831</strain>
    </source>
</reference>